<reference evidence="7" key="1">
    <citation type="journal article" date="2014" name="Int. J. Syst. Evol. Microbiol.">
        <title>Complete genome sequence of Corynebacterium casei LMG S-19264T (=DSM 44701T), isolated from a smear-ripened cheese.</title>
        <authorList>
            <consortium name="US DOE Joint Genome Institute (JGI-PGF)"/>
            <person name="Walter F."/>
            <person name="Albersmeier A."/>
            <person name="Kalinowski J."/>
            <person name="Ruckert C."/>
        </authorList>
    </citation>
    <scope>NUCLEOTIDE SEQUENCE</scope>
    <source>
        <strain evidence="7">CGMCC 1.15082</strain>
    </source>
</reference>
<evidence type="ECO:0000256" key="2">
    <source>
        <dbReference type="ARBA" id="ARBA00022801"/>
    </source>
</evidence>
<dbReference type="GO" id="GO:0005524">
    <property type="term" value="F:ATP binding"/>
    <property type="evidence" value="ECO:0007669"/>
    <property type="project" value="UniProtKB-KW"/>
</dbReference>
<dbReference type="NCBIfam" id="TIGR00724">
    <property type="entry name" value="urea_amlyse_rel"/>
    <property type="match status" value="1"/>
</dbReference>
<evidence type="ECO:0000256" key="4">
    <source>
        <dbReference type="SAM" id="MobiDB-lite"/>
    </source>
</evidence>
<protein>
    <submittedName>
        <fullName evidence="7">Allophanate hydrolase</fullName>
    </submittedName>
</protein>
<dbReference type="Gene3D" id="3.30.1360.40">
    <property type="match status" value="1"/>
</dbReference>
<dbReference type="InterPro" id="IPR003778">
    <property type="entry name" value="CT_A_B"/>
</dbReference>
<keyword evidence="2 7" id="KW-0378">Hydrolase</keyword>
<keyword evidence="1" id="KW-0547">Nucleotide-binding</keyword>
<dbReference type="InterPro" id="IPR052708">
    <property type="entry name" value="PxpC"/>
</dbReference>
<dbReference type="Gene3D" id="2.40.100.10">
    <property type="entry name" value="Cyclophilin-like"/>
    <property type="match status" value="2"/>
</dbReference>
<name>A0A916SJ21_9HYPH</name>
<proteinExistence type="predicted"/>
<evidence type="ECO:0000313" key="7">
    <source>
        <dbReference type="EMBL" id="GGB02740.1"/>
    </source>
</evidence>
<evidence type="ECO:0000259" key="6">
    <source>
        <dbReference type="SMART" id="SM00797"/>
    </source>
</evidence>
<dbReference type="InterPro" id="IPR029000">
    <property type="entry name" value="Cyclophilin-like_dom_sf"/>
</dbReference>
<feature type="region of interest" description="Disordered" evidence="4">
    <location>
        <begin position="254"/>
        <end position="276"/>
    </location>
</feature>
<feature type="domain" description="Carboxyltransferase" evidence="5">
    <location>
        <begin position="9"/>
        <end position="199"/>
    </location>
</feature>
<feature type="domain" description="Carboxyltransferase" evidence="6">
    <location>
        <begin position="302"/>
        <end position="583"/>
    </location>
</feature>
<dbReference type="NCBIfam" id="TIGR00370">
    <property type="entry name" value="5-oxoprolinase subunit PxpB"/>
    <property type="match status" value="1"/>
</dbReference>
<evidence type="ECO:0000256" key="3">
    <source>
        <dbReference type="ARBA" id="ARBA00022840"/>
    </source>
</evidence>
<dbReference type="SUPFAM" id="SSF50891">
    <property type="entry name" value="Cyclophilin-like"/>
    <property type="match status" value="2"/>
</dbReference>
<sequence>MAAAPDTSMRILPVRAGHVLVELAGLDQVLALSAALESDPVPGIREIIPAARTLLVSYDTGEIGADALVRALASRAGGERKQLSSALVEIPVRYDGEDLPEVAGLLGMSVDEVVRLHTQSEYVVAFMGFAPGFGYLAGGDLRLTVPRRISPRTQVPAGAVGLAGEFSGVYPKASPGGWQLIGSTPLAMFDIDRDPASLLQPGSRVRFRNMAEDGAYALTAVECPSPLPSPRTRGEGDMDVSALSCLPGAAIEKEATALMPPSPRSSRGEGKGEGHSTTAAIEILSTGLPVLFQDLGRAGQAGQGISVSGAADRASFKAANRLVGNPVGAAALEITLGGLRFVMRGRGVMAVTGAEVAIIITDAQGRKIAVPMNSAVALDDGDVVSLGVPNGGMRSYLAVRGGFDVAPVLASCATDTLAQIGPAALKAGDEVGIRTVPAGMVVSLPEPPAFAMPSPSATVVLDVVLGPRTDWFTQEAVERFLSREWSVTPQSSRVGIRLEGEALERKIHAELPSEATVRGAVQVPASGQPVLFLVDHPLTGGYPVIANVAAHHLDLAGQIPVGARIQFNATGDFAPRIISGKDA</sequence>
<dbReference type="Pfam" id="PF02682">
    <property type="entry name" value="CT_C_D"/>
    <property type="match status" value="1"/>
</dbReference>
<dbReference type="Proteomes" id="UP000646478">
    <property type="component" value="Unassembled WGS sequence"/>
</dbReference>
<keyword evidence="3" id="KW-0067">ATP-binding</keyword>
<accession>A0A916SJ21</accession>
<dbReference type="SMART" id="SM00797">
    <property type="entry name" value="AHS2"/>
    <property type="match status" value="1"/>
</dbReference>
<dbReference type="InterPro" id="IPR010016">
    <property type="entry name" value="PxpB"/>
</dbReference>
<reference evidence="7" key="2">
    <citation type="submission" date="2020-09" db="EMBL/GenBank/DDBJ databases">
        <authorList>
            <person name="Sun Q."/>
            <person name="Zhou Y."/>
        </authorList>
    </citation>
    <scope>NUCLEOTIDE SEQUENCE</scope>
    <source>
        <strain evidence="7">CGMCC 1.15082</strain>
    </source>
</reference>
<keyword evidence="8" id="KW-1185">Reference proteome</keyword>
<dbReference type="PANTHER" id="PTHR43309">
    <property type="entry name" value="5-OXOPROLINASE SUBUNIT C"/>
    <property type="match status" value="1"/>
</dbReference>
<dbReference type="EMBL" id="BMHH01000015">
    <property type="protein sequence ID" value="GGB02740.1"/>
    <property type="molecule type" value="Genomic_DNA"/>
</dbReference>
<dbReference type="InterPro" id="IPR003833">
    <property type="entry name" value="CT_C_D"/>
</dbReference>
<dbReference type="SMART" id="SM00796">
    <property type="entry name" value="AHS1"/>
    <property type="match status" value="1"/>
</dbReference>
<evidence type="ECO:0000313" key="8">
    <source>
        <dbReference type="Proteomes" id="UP000646478"/>
    </source>
</evidence>
<evidence type="ECO:0000256" key="1">
    <source>
        <dbReference type="ARBA" id="ARBA00022741"/>
    </source>
</evidence>
<dbReference type="Pfam" id="PF02626">
    <property type="entry name" value="CT_A_B"/>
    <property type="match status" value="1"/>
</dbReference>
<dbReference type="GO" id="GO:0016787">
    <property type="term" value="F:hydrolase activity"/>
    <property type="evidence" value="ECO:0007669"/>
    <property type="project" value="UniProtKB-KW"/>
</dbReference>
<dbReference type="SUPFAM" id="SSF160467">
    <property type="entry name" value="PH0987 N-terminal domain-like"/>
    <property type="match status" value="1"/>
</dbReference>
<evidence type="ECO:0000259" key="5">
    <source>
        <dbReference type="SMART" id="SM00796"/>
    </source>
</evidence>
<dbReference type="AlphaFoldDB" id="A0A916SJ21"/>
<organism evidence="7 8">
    <name type="scientific">Brucella endophytica</name>
    <dbReference type="NCBI Taxonomy" id="1963359"/>
    <lineage>
        <taxon>Bacteria</taxon>
        <taxon>Pseudomonadati</taxon>
        <taxon>Pseudomonadota</taxon>
        <taxon>Alphaproteobacteria</taxon>
        <taxon>Hyphomicrobiales</taxon>
        <taxon>Brucellaceae</taxon>
        <taxon>Brucella/Ochrobactrum group</taxon>
        <taxon>Brucella</taxon>
    </lineage>
</organism>
<gene>
    <name evidence="7" type="ORF">GCM10011491_33600</name>
</gene>
<dbReference type="PANTHER" id="PTHR43309:SF3">
    <property type="entry name" value="5-OXOPROLINASE SUBUNIT C"/>
    <property type="match status" value="1"/>
</dbReference>
<comment type="caution">
    <text evidence="7">The sequence shown here is derived from an EMBL/GenBank/DDBJ whole genome shotgun (WGS) entry which is preliminary data.</text>
</comment>